<comment type="caution">
    <text evidence="2">The sequence shown here is derived from an EMBL/GenBank/DDBJ whole genome shotgun (WGS) entry which is preliminary data.</text>
</comment>
<accession>A0ABQ6HS77</accession>
<reference evidence="3" key="1">
    <citation type="journal article" date="2019" name="Int. J. Syst. Evol. Microbiol.">
        <title>The Global Catalogue of Microorganisms (GCM) 10K type strain sequencing project: providing services to taxonomists for standard genome sequencing and annotation.</title>
        <authorList>
            <consortium name="The Broad Institute Genomics Platform"/>
            <consortium name="The Broad Institute Genome Sequencing Center for Infectious Disease"/>
            <person name="Wu L."/>
            <person name="Ma J."/>
        </authorList>
    </citation>
    <scope>NUCLEOTIDE SEQUENCE [LARGE SCALE GENOMIC DNA]</scope>
    <source>
        <strain evidence="3">NBRC 105830</strain>
    </source>
</reference>
<protein>
    <recommendedName>
        <fullName evidence="4">Acyl-CoA dehydrogenase</fullName>
    </recommendedName>
</protein>
<dbReference type="InterPro" id="IPR009100">
    <property type="entry name" value="AcylCoA_DH/oxidase_NM_dom_sf"/>
</dbReference>
<gene>
    <name evidence="2" type="ORF">GCM10025862_31010</name>
</gene>
<feature type="region of interest" description="Disordered" evidence="1">
    <location>
        <begin position="257"/>
        <end position="278"/>
    </location>
</feature>
<evidence type="ECO:0000256" key="1">
    <source>
        <dbReference type="SAM" id="MobiDB-lite"/>
    </source>
</evidence>
<sequence>MTGRLTSVVAWPVPLATVGPAPDRPALLRELAHRPWAELDWPDLLDELRALGRTDVPLGRLVEGHADALRILAQAGRTPVGDAVYGVWASRSHATGVRAEPVDQSWHLTGTLRFASGVGLIDRALVPVWLDEQRHQLLDLDVGDWAGDPDSWRTRAMVDSLSLTVAVDATAPRSAAVADTGFYLDRPGFFPGGVGVAAVWAGGAARVVDLALASCAGPHDGPVRLARWGRIRVELACAAALLDAAGRELAQRELLERELTDSSADPSTDPTGQALSTEVRAGVARSVRAVLDEVRALAGPAGLAYDEQLTRAVDDLGLYVAQQNRDSDEPWLGGGLAGERDSGTRTTRPATKPGGRP</sequence>
<feature type="compositionally biased region" description="Polar residues" evidence="1">
    <location>
        <begin position="261"/>
        <end position="276"/>
    </location>
</feature>
<evidence type="ECO:0000313" key="3">
    <source>
        <dbReference type="Proteomes" id="UP001157109"/>
    </source>
</evidence>
<dbReference type="Proteomes" id="UP001157109">
    <property type="component" value="Unassembled WGS sequence"/>
</dbReference>
<feature type="region of interest" description="Disordered" evidence="1">
    <location>
        <begin position="324"/>
        <end position="357"/>
    </location>
</feature>
<name>A0ABQ6HS77_9MICO</name>
<organism evidence="2 3">
    <name type="scientific">Arsenicicoccus piscis</name>
    <dbReference type="NCBI Taxonomy" id="673954"/>
    <lineage>
        <taxon>Bacteria</taxon>
        <taxon>Bacillati</taxon>
        <taxon>Actinomycetota</taxon>
        <taxon>Actinomycetes</taxon>
        <taxon>Micrococcales</taxon>
        <taxon>Intrasporangiaceae</taxon>
        <taxon>Arsenicicoccus</taxon>
    </lineage>
</organism>
<proteinExistence type="predicted"/>
<dbReference type="SUPFAM" id="SSF56645">
    <property type="entry name" value="Acyl-CoA dehydrogenase NM domain-like"/>
    <property type="match status" value="1"/>
</dbReference>
<dbReference type="RefSeq" id="WP_241441393.1">
    <property type="nucleotide sequence ID" value="NZ_BSUJ01000001.1"/>
</dbReference>
<evidence type="ECO:0000313" key="2">
    <source>
        <dbReference type="EMBL" id="GMA21080.1"/>
    </source>
</evidence>
<keyword evidence="3" id="KW-1185">Reference proteome</keyword>
<dbReference type="EMBL" id="BSUJ01000001">
    <property type="protein sequence ID" value="GMA21080.1"/>
    <property type="molecule type" value="Genomic_DNA"/>
</dbReference>
<evidence type="ECO:0008006" key="4">
    <source>
        <dbReference type="Google" id="ProtNLM"/>
    </source>
</evidence>